<feature type="region of interest" description="Disordered" evidence="2">
    <location>
        <begin position="57"/>
        <end position="80"/>
    </location>
</feature>
<evidence type="ECO:0000313" key="3">
    <source>
        <dbReference type="EMBL" id="UPV74593.1"/>
    </source>
</evidence>
<protein>
    <submittedName>
        <fullName evidence="3">Uncharacterized protein</fullName>
    </submittedName>
</protein>
<dbReference type="AlphaFoldDB" id="A0A8U0HV42"/>
<keyword evidence="4" id="KW-1185">Reference proteome</keyword>
<gene>
    <name evidence="3" type="ORF">M0R89_00645</name>
</gene>
<dbReference type="GeneID" id="73043925"/>
<dbReference type="EMBL" id="CP096659">
    <property type="protein sequence ID" value="UPV74593.1"/>
    <property type="molecule type" value="Genomic_DNA"/>
</dbReference>
<dbReference type="RefSeq" id="WP_248650638.1">
    <property type="nucleotide sequence ID" value="NZ_CP096659.1"/>
</dbReference>
<dbReference type="KEGG" id="halx:M0R89_00645"/>
<evidence type="ECO:0000256" key="1">
    <source>
        <dbReference type="SAM" id="Coils"/>
    </source>
</evidence>
<accession>A0A8U0HV42</accession>
<dbReference type="Proteomes" id="UP000830729">
    <property type="component" value="Chromosome"/>
</dbReference>
<feature type="compositionally biased region" description="Acidic residues" evidence="2">
    <location>
        <begin position="63"/>
        <end position="76"/>
    </location>
</feature>
<evidence type="ECO:0000256" key="2">
    <source>
        <dbReference type="SAM" id="MobiDB-lite"/>
    </source>
</evidence>
<organism evidence="3 4">
    <name type="scientific">Halorussus limi</name>
    <dbReference type="NCBI Taxonomy" id="2938695"/>
    <lineage>
        <taxon>Archaea</taxon>
        <taxon>Methanobacteriati</taxon>
        <taxon>Methanobacteriota</taxon>
        <taxon>Stenosarchaea group</taxon>
        <taxon>Halobacteria</taxon>
        <taxon>Halobacteriales</taxon>
        <taxon>Haladaptataceae</taxon>
        <taxon>Halorussus</taxon>
    </lineage>
</organism>
<feature type="coiled-coil region" evidence="1">
    <location>
        <begin position="312"/>
        <end position="350"/>
    </location>
</feature>
<proteinExistence type="predicted"/>
<evidence type="ECO:0000313" key="4">
    <source>
        <dbReference type="Proteomes" id="UP000830729"/>
    </source>
</evidence>
<reference evidence="3 4" key="1">
    <citation type="submission" date="2022-04" db="EMBL/GenBank/DDBJ databases">
        <title>Diverse halophilic archaea isolated from saline environments.</title>
        <authorList>
            <person name="Cui H.-L."/>
        </authorList>
    </citation>
    <scope>NUCLEOTIDE SEQUENCE [LARGE SCALE GENOMIC DNA]</scope>
    <source>
        <strain evidence="3 4">XZYJT49</strain>
    </source>
</reference>
<keyword evidence="1" id="KW-0175">Coiled coil</keyword>
<name>A0A8U0HV42_9EURY</name>
<sequence length="399" mass="45049">MATLKTTSADESVKNQVDVQADELGISMAEFLNRAAKLAVMADNDMLRMVAGENVSIEGVQQSDDDSSDESDESEYNELSLGHDRLIDPDEADFSDNDVLKQSNRQRVVVLEGILAWKREHEDDFSHRVTQSQLESIIRTAFGVSRSATVDKIITLAEDLDVLYAHVTNDRRLRNAVDEMVEDVVRAMELKGSDEDAKGYRNNVNKIRDLSGEWSTDDGRLVEKWFKPSQTYFTKEIVARQASLTKLNTMLEEAPDRYSANRVLTRMMGIAVEEGWLSEDEAADLHESKSVFTSFAVQTGSVESLLSGDGVIEVLEEKAAEKRREERLSEDEAREKYEELVAKAERKLENMEPGSSINSFYDGLFSETYNEARDLAETYDLDMSRLVELGEEYEELTGE</sequence>